<reference evidence="1 2" key="1">
    <citation type="submission" date="2024-06" db="EMBL/GenBank/DDBJ databases">
        <title>Sorghum-associated microbial communities from plants grown in Nebraska, USA.</title>
        <authorList>
            <person name="Schachtman D."/>
        </authorList>
    </citation>
    <scope>NUCLEOTIDE SEQUENCE [LARGE SCALE GENOMIC DNA]</scope>
    <source>
        <strain evidence="1 2">1073</strain>
    </source>
</reference>
<proteinExistence type="predicted"/>
<accession>A0ABV2JUH9</accession>
<protein>
    <submittedName>
        <fullName evidence="1">RNA polymerase-binding transcription factor DksA</fullName>
    </submittedName>
</protein>
<dbReference type="EMBL" id="JBEPMU010000003">
    <property type="protein sequence ID" value="MET3652492.1"/>
    <property type="molecule type" value="Genomic_DNA"/>
</dbReference>
<sequence length="73" mass="8251">MDAIDVAQQRQQEDIEHALQARQQSGKGLPFCSMLDCGEPISELRQHMGARLCIDCAKANEQEARRWSPRAAR</sequence>
<evidence type="ECO:0000313" key="2">
    <source>
        <dbReference type="Proteomes" id="UP001549184"/>
    </source>
</evidence>
<evidence type="ECO:0000313" key="1">
    <source>
        <dbReference type="EMBL" id="MET3652492.1"/>
    </source>
</evidence>
<keyword evidence="2" id="KW-1185">Reference proteome</keyword>
<name>A0ABV2JUH9_9GAMM</name>
<comment type="caution">
    <text evidence="1">The sequence shown here is derived from an EMBL/GenBank/DDBJ whole genome shotgun (WGS) entry which is preliminary data.</text>
</comment>
<gene>
    <name evidence="1" type="ORF">ABIC75_002224</name>
</gene>
<organism evidence="1 2">
    <name type="scientific">Dyella japonica</name>
    <dbReference type="NCBI Taxonomy" id="231455"/>
    <lineage>
        <taxon>Bacteria</taxon>
        <taxon>Pseudomonadati</taxon>
        <taxon>Pseudomonadota</taxon>
        <taxon>Gammaproteobacteria</taxon>
        <taxon>Lysobacterales</taxon>
        <taxon>Rhodanobacteraceae</taxon>
        <taxon>Dyella</taxon>
    </lineage>
</organism>
<dbReference type="Gene3D" id="1.20.120.910">
    <property type="entry name" value="DksA, coiled-coil domain"/>
    <property type="match status" value="1"/>
</dbReference>
<dbReference type="RefSeq" id="WP_354013899.1">
    <property type="nucleotide sequence ID" value="NZ_JBEPMU010000003.1"/>
</dbReference>
<dbReference type="Proteomes" id="UP001549184">
    <property type="component" value="Unassembled WGS sequence"/>
</dbReference>